<keyword evidence="1" id="KW-0732">Signal</keyword>
<dbReference type="Gene3D" id="3.10.450.50">
    <property type="match status" value="1"/>
</dbReference>
<feature type="domain" description="SnoaL-like" evidence="2">
    <location>
        <begin position="33"/>
        <end position="137"/>
    </location>
</feature>
<evidence type="ECO:0000259" key="2">
    <source>
        <dbReference type="Pfam" id="PF13474"/>
    </source>
</evidence>
<dbReference type="EMBL" id="JAFKCS010000001">
    <property type="protein sequence ID" value="MBN7818525.1"/>
    <property type="molecule type" value="Genomic_DNA"/>
</dbReference>
<proteinExistence type="predicted"/>
<dbReference type="SUPFAM" id="SSF54427">
    <property type="entry name" value="NTF2-like"/>
    <property type="match status" value="1"/>
</dbReference>
<dbReference type="Proteomes" id="UP000663992">
    <property type="component" value="Unassembled WGS sequence"/>
</dbReference>
<sequence>MRHFIGCVCLLSTFMAVAMDKQPLAEQGPVAPVNALFDAMRAHEADNIRAQFSQGAQLQRVKTDGQVVLSDIDKFADSIAAHKAYLDEQLLSVTVQQSGNLASVWTPFAFYVDNQLSHCGVNHFVVVNTAGGWRIQHLIDVTHDGDCQAFIAEH</sequence>
<feature type="signal peptide" evidence="1">
    <location>
        <begin position="1"/>
        <end position="18"/>
    </location>
</feature>
<feature type="chain" id="PRO_5045406071" description="SnoaL-like domain-containing protein" evidence="1">
    <location>
        <begin position="19"/>
        <end position="154"/>
    </location>
</feature>
<comment type="caution">
    <text evidence="3">The sequence shown here is derived from an EMBL/GenBank/DDBJ whole genome shotgun (WGS) entry which is preliminary data.</text>
</comment>
<dbReference type="Pfam" id="PF13474">
    <property type="entry name" value="SnoaL_3"/>
    <property type="match status" value="1"/>
</dbReference>
<dbReference type="RefSeq" id="WP_206592345.1">
    <property type="nucleotide sequence ID" value="NZ_JAFKCS010000001.1"/>
</dbReference>
<evidence type="ECO:0000313" key="3">
    <source>
        <dbReference type="EMBL" id="MBN7818525.1"/>
    </source>
</evidence>
<organism evidence="3 4">
    <name type="scientific">Bowmanella yangjiangensis</name>
    <dbReference type="NCBI Taxonomy" id="2811230"/>
    <lineage>
        <taxon>Bacteria</taxon>
        <taxon>Pseudomonadati</taxon>
        <taxon>Pseudomonadota</taxon>
        <taxon>Gammaproteobacteria</taxon>
        <taxon>Alteromonadales</taxon>
        <taxon>Alteromonadaceae</taxon>
        <taxon>Bowmanella</taxon>
    </lineage>
</organism>
<reference evidence="3 4" key="1">
    <citation type="submission" date="2021-03" db="EMBL/GenBank/DDBJ databases">
        <title>novel species isolated from a fishpond in China.</title>
        <authorList>
            <person name="Lu H."/>
            <person name="Cai Z."/>
        </authorList>
    </citation>
    <scope>NUCLEOTIDE SEQUENCE [LARGE SCALE GENOMIC DNA]</scope>
    <source>
        <strain evidence="3 4">Y57</strain>
    </source>
</reference>
<keyword evidence="4" id="KW-1185">Reference proteome</keyword>
<name>A0ABS3CN62_9ALTE</name>
<protein>
    <recommendedName>
        <fullName evidence="2">SnoaL-like domain-containing protein</fullName>
    </recommendedName>
</protein>
<accession>A0ABS3CN62</accession>
<dbReference type="InterPro" id="IPR037401">
    <property type="entry name" value="SnoaL-like"/>
</dbReference>
<evidence type="ECO:0000313" key="4">
    <source>
        <dbReference type="Proteomes" id="UP000663992"/>
    </source>
</evidence>
<gene>
    <name evidence="3" type="ORF">J0A65_01540</name>
</gene>
<dbReference type="InterPro" id="IPR032710">
    <property type="entry name" value="NTF2-like_dom_sf"/>
</dbReference>
<evidence type="ECO:0000256" key="1">
    <source>
        <dbReference type="SAM" id="SignalP"/>
    </source>
</evidence>